<dbReference type="STRING" id="946362.F2U2N0"/>
<organism evidence="3 4">
    <name type="scientific">Salpingoeca rosetta (strain ATCC 50818 / BSB-021)</name>
    <dbReference type="NCBI Taxonomy" id="946362"/>
    <lineage>
        <taxon>Eukaryota</taxon>
        <taxon>Choanoflagellata</taxon>
        <taxon>Craspedida</taxon>
        <taxon>Salpingoecidae</taxon>
        <taxon>Salpingoeca</taxon>
    </lineage>
</organism>
<dbReference type="InterPro" id="IPR027417">
    <property type="entry name" value="P-loop_NTPase"/>
</dbReference>
<dbReference type="InParanoid" id="F2U2N0"/>
<gene>
    <name evidence="3" type="ORF">PTSG_02104</name>
</gene>
<dbReference type="InterPro" id="IPR001806">
    <property type="entry name" value="Small_GTPase"/>
</dbReference>
<dbReference type="InterPro" id="IPR020849">
    <property type="entry name" value="Small_GTPase_Ras-type"/>
</dbReference>
<dbReference type="GO" id="GO:0003924">
    <property type="term" value="F:GTPase activity"/>
    <property type="evidence" value="ECO:0007669"/>
    <property type="project" value="InterPro"/>
</dbReference>
<evidence type="ECO:0000256" key="2">
    <source>
        <dbReference type="ARBA" id="ARBA00023134"/>
    </source>
</evidence>
<dbReference type="InterPro" id="IPR005225">
    <property type="entry name" value="Small_GTP-bd"/>
</dbReference>
<dbReference type="SMART" id="SM00175">
    <property type="entry name" value="RAB"/>
    <property type="match status" value="1"/>
</dbReference>
<keyword evidence="2" id="KW-0342">GTP-binding</keyword>
<dbReference type="RefSeq" id="XP_004996589.1">
    <property type="nucleotide sequence ID" value="XM_004996532.1"/>
</dbReference>
<dbReference type="NCBIfam" id="TIGR00231">
    <property type="entry name" value="small_GTP"/>
    <property type="match status" value="1"/>
</dbReference>
<dbReference type="Pfam" id="PF00071">
    <property type="entry name" value="Ras"/>
    <property type="match status" value="1"/>
</dbReference>
<dbReference type="GO" id="GO:0005525">
    <property type="term" value="F:GTP binding"/>
    <property type="evidence" value="ECO:0007669"/>
    <property type="project" value="UniProtKB-KW"/>
</dbReference>
<keyword evidence="4" id="KW-1185">Reference proteome</keyword>
<dbReference type="PROSITE" id="PS51419">
    <property type="entry name" value="RAB"/>
    <property type="match status" value="1"/>
</dbReference>
<dbReference type="PRINTS" id="PR00449">
    <property type="entry name" value="RASTRNSFRMNG"/>
</dbReference>
<dbReference type="GO" id="GO:0016020">
    <property type="term" value="C:membrane"/>
    <property type="evidence" value="ECO:0007669"/>
    <property type="project" value="InterPro"/>
</dbReference>
<dbReference type="AlphaFoldDB" id="F2U2N0"/>
<dbReference type="Proteomes" id="UP000007799">
    <property type="component" value="Unassembled WGS sequence"/>
</dbReference>
<dbReference type="eggNOG" id="KOG0395">
    <property type="taxonomic scope" value="Eukaryota"/>
</dbReference>
<evidence type="ECO:0000313" key="4">
    <source>
        <dbReference type="Proteomes" id="UP000007799"/>
    </source>
</evidence>
<dbReference type="OMA" id="ICQIKGN"/>
<evidence type="ECO:0000256" key="1">
    <source>
        <dbReference type="ARBA" id="ARBA00022741"/>
    </source>
</evidence>
<keyword evidence="1" id="KW-0547">Nucleotide-binding</keyword>
<dbReference type="FunFam" id="3.40.50.300:FF:001423">
    <property type="entry name" value="Ras family GTPase"/>
    <property type="match status" value="1"/>
</dbReference>
<dbReference type="PANTHER" id="PTHR24070">
    <property type="entry name" value="RAS, DI-RAS, AND RHEB FAMILY MEMBERS OF SMALL GTPASE SUPERFAMILY"/>
    <property type="match status" value="1"/>
</dbReference>
<reference evidence="3" key="1">
    <citation type="submission" date="2009-08" db="EMBL/GenBank/DDBJ databases">
        <title>Annotation of Salpingoeca rosetta.</title>
        <authorList>
            <consortium name="The Broad Institute Genome Sequencing Platform"/>
            <person name="Russ C."/>
            <person name="Cuomo C."/>
            <person name="Burger G."/>
            <person name="Gray M.W."/>
            <person name="Holland P.W.H."/>
            <person name="King N."/>
            <person name="Lang F.B.F."/>
            <person name="Roger A.J."/>
            <person name="Ruiz-Trillo I."/>
            <person name="Young S.K."/>
            <person name="Zeng Q."/>
            <person name="Gargeya S."/>
            <person name="Alvarado L."/>
            <person name="Berlin A."/>
            <person name="Chapman S.B."/>
            <person name="Chen Z."/>
            <person name="Freedman E."/>
            <person name="Gellesch M."/>
            <person name="Goldberg J."/>
            <person name="Griggs A."/>
            <person name="Gujja S."/>
            <person name="Heilman E."/>
            <person name="Heiman D."/>
            <person name="Howarth C."/>
            <person name="Mehta T."/>
            <person name="Neiman D."/>
            <person name="Pearson M."/>
            <person name="Roberts A."/>
            <person name="Saif S."/>
            <person name="Shea T."/>
            <person name="Shenoy N."/>
            <person name="Sisk P."/>
            <person name="Stolte C."/>
            <person name="Sykes S."/>
            <person name="White J."/>
            <person name="Yandava C."/>
            <person name="Haas B."/>
            <person name="Nusbaum C."/>
            <person name="Birren B."/>
        </authorList>
    </citation>
    <scope>NUCLEOTIDE SEQUENCE</scope>
    <source>
        <strain evidence="3">ATCC 50818</strain>
    </source>
</reference>
<dbReference type="GO" id="GO:0007165">
    <property type="term" value="P:signal transduction"/>
    <property type="evidence" value="ECO:0007669"/>
    <property type="project" value="InterPro"/>
</dbReference>
<dbReference type="SMART" id="SM00174">
    <property type="entry name" value="RHO"/>
    <property type="match status" value="1"/>
</dbReference>
<dbReference type="EMBL" id="GL832959">
    <property type="protein sequence ID" value="EGD81385.1"/>
    <property type="molecule type" value="Genomic_DNA"/>
</dbReference>
<protein>
    <submittedName>
        <fullName evidence="3">Uncharacterized protein</fullName>
    </submittedName>
</protein>
<accession>F2U2N0</accession>
<dbReference type="KEGG" id="sre:PTSG_02104"/>
<evidence type="ECO:0000313" key="3">
    <source>
        <dbReference type="EMBL" id="EGD81385.1"/>
    </source>
</evidence>
<name>F2U2N0_SALR5</name>
<proteinExistence type="predicted"/>
<dbReference type="PROSITE" id="PS51420">
    <property type="entry name" value="RHO"/>
    <property type="match status" value="1"/>
</dbReference>
<sequence length="183" mass="20379">MKIVLIGSGGVGKSCIALRYLKDRFVEEYDPTIEESYSTTIELDGHTVPLELVDTAGQEEFKSFRDATLDFGEAFIIVFSITDDASYKEATKLVTKVEKLFMDEDVTPILLVGNKCDLKDRRKVEEAVARGFCEQHNITYMETSAKESTNVRDAFAHIIRLLRRTNPTGNGGGGGKKKKCAIM</sequence>
<dbReference type="Gene3D" id="3.40.50.300">
    <property type="entry name" value="P-loop containing nucleotide triphosphate hydrolases"/>
    <property type="match status" value="1"/>
</dbReference>
<dbReference type="CDD" id="cd00876">
    <property type="entry name" value="Ras"/>
    <property type="match status" value="1"/>
</dbReference>
<dbReference type="SUPFAM" id="SSF52540">
    <property type="entry name" value="P-loop containing nucleoside triphosphate hydrolases"/>
    <property type="match status" value="1"/>
</dbReference>
<dbReference type="OrthoDB" id="5976022at2759"/>
<dbReference type="GeneID" id="16077180"/>
<dbReference type="PROSITE" id="PS51421">
    <property type="entry name" value="RAS"/>
    <property type="match status" value="1"/>
</dbReference>
<dbReference type="SMART" id="SM00173">
    <property type="entry name" value="RAS"/>
    <property type="match status" value="1"/>
</dbReference>